<dbReference type="SUPFAM" id="SSF88723">
    <property type="entry name" value="PIN domain-like"/>
    <property type="match status" value="1"/>
</dbReference>
<accession>A0A250XBJ0</accession>
<dbReference type="Pfam" id="PF02020">
    <property type="entry name" value="W2"/>
    <property type="match status" value="1"/>
</dbReference>
<dbReference type="InterPro" id="IPR027417">
    <property type="entry name" value="P-loop_NTPase"/>
</dbReference>
<organism evidence="4 5">
    <name type="scientific">Chlamydomonas eustigma</name>
    <dbReference type="NCBI Taxonomy" id="1157962"/>
    <lineage>
        <taxon>Eukaryota</taxon>
        <taxon>Viridiplantae</taxon>
        <taxon>Chlorophyta</taxon>
        <taxon>core chlorophytes</taxon>
        <taxon>Chlorophyceae</taxon>
        <taxon>CS clade</taxon>
        <taxon>Chlamydomonadales</taxon>
        <taxon>Chlamydomonadaceae</taxon>
        <taxon>Chlamydomonas</taxon>
    </lineage>
</organism>
<dbReference type="Gene3D" id="1.25.40.180">
    <property type="match status" value="1"/>
</dbReference>
<feature type="compositionally biased region" description="Basic and acidic residues" evidence="2">
    <location>
        <begin position="1278"/>
        <end position="1294"/>
    </location>
</feature>
<feature type="domain" description="W2" evidence="3">
    <location>
        <begin position="1435"/>
        <end position="1668"/>
    </location>
</feature>
<comment type="caution">
    <text evidence="4">The sequence shown here is derived from an EMBL/GenBank/DDBJ whole genome shotgun (WGS) entry which is preliminary data.</text>
</comment>
<proteinExistence type="predicted"/>
<protein>
    <recommendedName>
        <fullName evidence="3">W2 domain-containing protein</fullName>
    </recommendedName>
</protein>
<feature type="compositionally biased region" description="Gly residues" evidence="2">
    <location>
        <begin position="1159"/>
        <end position="1169"/>
    </location>
</feature>
<gene>
    <name evidence="4" type="ORF">CEUSTIGMA_g7865.t1</name>
</gene>
<evidence type="ECO:0000256" key="2">
    <source>
        <dbReference type="SAM" id="MobiDB-lite"/>
    </source>
</evidence>
<feature type="compositionally biased region" description="Low complexity" evidence="2">
    <location>
        <begin position="416"/>
        <end position="436"/>
    </location>
</feature>
<name>A0A250XBJ0_9CHLO</name>
<dbReference type="EMBL" id="BEGY01000052">
    <property type="protein sequence ID" value="GAX80426.1"/>
    <property type="molecule type" value="Genomic_DNA"/>
</dbReference>
<dbReference type="InterPro" id="IPR003307">
    <property type="entry name" value="W2_domain"/>
</dbReference>
<feature type="coiled-coil region" evidence="1">
    <location>
        <begin position="796"/>
        <end position="823"/>
    </location>
</feature>
<dbReference type="Proteomes" id="UP000232323">
    <property type="component" value="Unassembled WGS sequence"/>
</dbReference>
<keyword evidence="5" id="KW-1185">Reference proteome</keyword>
<dbReference type="InterPro" id="IPR029060">
    <property type="entry name" value="PIN-like_dom_sf"/>
</dbReference>
<feature type="region of interest" description="Disordered" evidence="2">
    <location>
        <begin position="1158"/>
        <end position="1178"/>
    </location>
</feature>
<dbReference type="STRING" id="1157962.A0A250XBJ0"/>
<evidence type="ECO:0000313" key="5">
    <source>
        <dbReference type="Proteomes" id="UP000232323"/>
    </source>
</evidence>
<evidence type="ECO:0000256" key="1">
    <source>
        <dbReference type="SAM" id="Coils"/>
    </source>
</evidence>
<feature type="region of interest" description="Disordered" evidence="2">
    <location>
        <begin position="1273"/>
        <end position="1302"/>
    </location>
</feature>
<reference evidence="4 5" key="1">
    <citation type="submission" date="2017-08" db="EMBL/GenBank/DDBJ databases">
        <title>Acidophilic green algal genome provides insights into adaptation to an acidic environment.</title>
        <authorList>
            <person name="Hirooka S."/>
            <person name="Hirose Y."/>
            <person name="Kanesaki Y."/>
            <person name="Higuchi S."/>
            <person name="Fujiwara T."/>
            <person name="Onuma R."/>
            <person name="Era A."/>
            <person name="Ohbayashi R."/>
            <person name="Uzuka A."/>
            <person name="Nozaki H."/>
            <person name="Yoshikawa H."/>
            <person name="Miyagishima S.Y."/>
        </authorList>
    </citation>
    <scope>NUCLEOTIDE SEQUENCE [LARGE SCALE GENOMIC DNA]</scope>
    <source>
        <strain evidence="4 5">NIES-2499</strain>
    </source>
</reference>
<feature type="region of interest" description="Disordered" evidence="2">
    <location>
        <begin position="415"/>
        <end position="440"/>
    </location>
</feature>
<evidence type="ECO:0000313" key="4">
    <source>
        <dbReference type="EMBL" id="GAX80426.1"/>
    </source>
</evidence>
<sequence length="1675" mass="180807">MGVQGLSGLLEKYGRAQVVCRHTGSRSTSQENVLLVDAPAVQQVLLDRLGWKHNDWRSPAIHAQLYHETCRFYAGIQRCGLRCVLICDGACSPGLEALYASIQRERVNEADQLVPPTLSMVMYQAYHDLGLKTETSILSAEKLLLAWYYQHKAEVFAVLTDNSDFYVHGVTRVVHVRDVVIDPESVTLHAWNTPELWRNLQMFASRRGTRGSPHISLMQRAQVAAILGCDAGKGIRTQPAPAIAPTSEGPVADVIKKSGAFILCPSVAAQEVLLRDGDPLQLSFFRSEPLSVKGFGEEDLSAFNQVVEGYLQDDRAARGGASALASLSLAGALSVPWLGAARKQYLSEAAGAIPELMTQLAFRGFACLPVPEPWWNQLRGLGAVIDKALFSASVGTRPGIPYALEPSTCTLHPLTSDASPSSLNNGSSSDAASPSSQHWFEPSCQWPAVQVSSQTLADDPTVSSWKDLLCSTAVETAVKIQETLSDLPPTLTQYSALVLHACQQLTALQLPAACGEEEMAHVVKEQLKAARALLLPGVPMPEQLLLSAAGSQYEKEEAGAEGEVLSRSSLQRPLNVGSGLKEEDWDQIDDDEVALGKVRSGAGFILMGKVRSYNMTVLVAAASLELPAVRLFQMMYSASLSVEGAAGRCWGSLAKSCFPSQHSALTTGDKAALKAREKDIKALGSFTDLLAGLRNQKDSVGLVAAGWFQQLLAFVESGAVTGNSSSTSSAAAALALSGVCRHALRAGPDSPQWRAAQVCWSASSTSLRELALSNMWLCSNSTALSHGGAPMRYPHQQELMDMVDEHLRQMEEAEEYVAALARRGQAPASGKAGGPEKPQPLHIILSTPTGSGKTFTAVMMHLHLLRVPPATAPVDAGYGGSTGKGHPEIILVYAVPTKQVLLRVGRECLAHGIVYWTASKAGGELYQVRRPYSIRTQRRVGAKAGTSSMRDQLERTEALGRNNHDLGGGTPHMIIADVFAAAALMKAATEANTDDWYHSSKIVLYFDGETDNTDDWYHSCKIVLYFDEPNMGIHLDPELRSVVKDIMRWAPPTTILASATLPSWDQLPVWWKGNRAPATRTVISMEPYTLPMSQLEVLKCEDQLITPVNILQLFSSFSEFSHAVSRSKRLRVLILRHLQPSQANRLLLSDAETVQSLVKGGGGSKGGDSQGQSEDGSSALSVLGQDVRSLRESIEPILLGLDSKAFEELKREWSASSRPAENGLRSVISKQGVTMIATVDARKLALELAGRWRDEEEWSEAIREVRAKVSAAQSSQKVLDKEKERSQKKDKDNGPEGSSAAYGNSTVVTLRSGLWITIEEARDTEDNILVMLSKGIAYACAEGTELVVSRLYQQALLYIPEAAVKLPPIHVLVVDYSAIYGTDCAAVDTIVMQPDLGDMLSWEDHQQFIGRLRRDGTAVYPSLKMLRWATTGVVHSDDSEDDILPQKPLTLKRVLNLVLERAGCEVVGEDATVQLTNELTSLRQHQHKGGAGGMATRADVAACVLAVALLDLLGLPANVGASGKATLYKAVVARLQQWGPLKPMQLMQLPSPAEQGSLLICLQGLCEEGIPSSTPSAAVAAVRRHPGLRGEKSVLTWAGGKSGEKSVLTWAGGKSGEESVLTWAGGKSGASSGVKSAMKSSTTMSPFRAAVQPFVEWLQEAEEDEDDEDEDEDDE</sequence>
<dbReference type="Gene3D" id="3.40.50.1010">
    <property type="entry name" value="5'-nuclease"/>
    <property type="match status" value="1"/>
</dbReference>
<dbReference type="SUPFAM" id="SSF52540">
    <property type="entry name" value="P-loop containing nucleoside triphosphate hydrolases"/>
    <property type="match status" value="1"/>
</dbReference>
<dbReference type="PROSITE" id="PS51363">
    <property type="entry name" value="W2"/>
    <property type="match status" value="1"/>
</dbReference>
<evidence type="ECO:0000259" key="3">
    <source>
        <dbReference type="PROSITE" id="PS51363"/>
    </source>
</evidence>
<keyword evidence="1" id="KW-0175">Coiled coil</keyword>
<dbReference type="Gene3D" id="3.40.50.300">
    <property type="entry name" value="P-loop containing nucleotide triphosphate hydrolases"/>
    <property type="match status" value="1"/>
</dbReference>
<dbReference type="OrthoDB" id="546611at2759"/>